<dbReference type="Pfam" id="PF03840">
    <property type="entry name" value="SecG"/>
    <property type="match status" value="1"/>
</dbReference>
<keyword evidence="4 10" id="KW-1003">Cell membrane</keyword>
<gene>
    <name evidence="11" type="primary">secG</name>
    <name evidence="11" type="ORF">H9841_01485</name>
</gene>
<comment type="subcellular location">
    <subcellularLocation>
        <location evidence="1 10">Cell membrane</location>
        <topology evidence="1 10">Multi-pass membrane protein</topology>
    </subcellularLocation>
</comment>
<comment type="function">
    <text evidence="10">Involved in protein export. Participates in an early event of protein translocation.</text>
</comment>
<dbReference type="PANTHER" id="PTHR34182:SF1">
    <property type="entry name" value="PROTEIN-EXPORT MEMBRANE PROTEIN SECG"/>
    <property type="match status" value="1"/>
</dbReference>
<evidence type="ECO:0000256" key="6">
    <source>
        <dbReference type="ARBA" id="ARBA00022927"/>
    </source>
</evidence>
<feature type="transmembrane region" description="Helical" evidence="10">
    <location>
        <begin position="35"/>
        <end position="54"/>
    </location>
</feature>
<dbReference type="GO" id="GO:0005886">
    <property type="term" value="C:plasma membrane"/>
    <property type="evidence" value="ECO:0007669"/>
    <property type="project" value="UniProtKB-SubCell"/>
</dbReference>
<reference evidence="11" key="2">
    <citation type="submission" date="2021-04" db="EMBL/GenBank/DDBJ databases">
        <authorList>
            <person name="Gilroy R."/>
        </authorList>
    </citation>
    <scope>NUCLEOTIDE SEQUENCE</scope>
    <source>
        <strain evidence="11">ChiBcec16_6824</strain>
    </source>
</reference>
<evidence type="ECO:0000256" key="4">
    <source>
        <dbReference type="ARBA" id="ARBA00022475"/>
    </source>
</evidence>
<evidence type="ECO:0000313" key="12">
    <source>
        <dbReference type="Proteomes" id="UP000823868"/>
    </source>
</evidence>
<keyword evidence="8 10" id="KW-0811">Translocation</keyword>
<proteinExistence type="inferred from homology"/>
<dbReference type="GO" id="GO:0065002">
    <property type="term" value="P:intracellular protein transmembrane transport"/>
    <property type="evidence" value="ECO:0007669"/>
    <property type="project" value="TreeGrafter"/>
</dbReference>
<keyword evidence="7 10" id="KW-1133">Transmembrane helix</keyword>
<dbReference type="PANTHER" id="PTHR34182">
    <property type="entry name" value="PROTEIN-EXPORT MEMBRANE PROTEIN SECG"/>
    <property type="match status" value="1"/>
</dbReference>
<dbReference type="GO" id="GO:0009306">
    <property type="term" value="P:protein secretion"/>
    <property type="evidence" value="ECO:0007669"/>
    <property type="project" value="UniProtKB-UniRule"/>
</dbReference>
<dbReference type="PRINTS" id="PR01651">
    <property type="entry name" value="SECGEXPORT"/>
</dbReference>
<keyword evidence="9 10" id="KW-0472">Membrane</keyword>
<dbReference type="NCBIfam" id="TIGR00810">
    <property type="entry name" value="secG"/>
    <property type="match status" value="1"/>
</dbReference>
<evidence type="ECO:0000256" key="7">
    <source>
        <dbReference type="ARBA" id="ARBA00022989"/>
    </source>
</evidence>
<evidence type="ECO:0000256" key="5">
    <source>
        <dbReference type="ARBA" id="ARBA00022692"/>
    </source>
</evidence>
<comment type="similarity">
    <text evidence="2 10">Belongs to the SecG family.</text>
</comment>
<evidence type="ECO:0000256" key="3">
    <source>
        <dbReference type="ARBA" id="ARBA00022448"/>
    </source>
</evidence>
<evidence type="ECO:0000313" key="11">
    <source>
        <dbReference type="EMBL" id="HIY20559.1"/>
    </source>
</evidence>
<evidence type="ECO:0000256" key="8">
    <source>
        <dbReference type="ARBA" id="ARBA00023010"/>
    </source>
</evidence>
<dbReference type="AlphaFoldDB" id="A0A9D1Y6M8"/>
<keyword evidence="6 10" id="KW-0653">Protein transport</keyword>
<dbReference type="GO" id="GO:0043952">
    <property type="term" value="P:protein transport by the Sec complex"/>
    <property type="evidence" value="ECO:0007669"/>
    <property type="project" value="TreeGrafter"/>
</dbReference>
<evidence type="ECO:0000256" key="1">
    <source>
        <dbReference type="ARBA" id="ARBA00004651"/>
    </source>
</evidence>
<name>A0A9D1Y6M8_9FIRM</name>
<evidence type="ECO:0000256" key="10">
    <source>
        <dbReference type="RuleBase" id="RU365087"/>
    </source>
</evidence>
<reference evidence="11" key="1">
    <citation type="journal article" date="2021" name="PeerJ">
        <title>Extensive microbial diversity within the chicken gut microbiome revealed by metagenomics and culture.</title>
        <authorList>
            <person name="Gilroy R."/>
            <person name="Ravi A."/>
            <person name="Getino M."/>
            <person name="Pursley I."/>
            <person name="Horton D.L."/>
            <person name="Alikhan N.F."/>
            <person name="Baker D."/>
            <person name="Gharbi K."/>
            <person name="Hall N."/>
            <person name="Watson M."/>
            <person name="Adriaenssens E.M."/>
            <person name="Foster-Nyarko E."/>
            <person name="Jarju S."/>
            <person name="Secka A."/>
            <person name="Antonio M."/>
            <person name="Oren A."/>
            <person name="Chaudhuri R.R."/>
            <person name="La Ragione R."/>
            <person name="Hildebrand F."/>
            <person name="Pallen M.J."/>
        </authorList>
    </citation>
    <scope>NUCLEOTIDE SEQUENCE</scope>
    <source>
        <strain evidence="11">ChiBcec16_6824</strain>
    </source>
</reference>
<accession>A0A9D1Y6M8</accession>
<organism evidence="11 12">
    <name type="scientific">Candidatus Flavonifractor merdigallinarum</name>
    <dbReference type="NCBI Taxonomy" id="2838589"/>
    <lineage>
        <taxon>Bacteria</taxon>
        <taxon>Bacillati</taxon>
        <taxon>Bacillota</taxon>
        <taxon>Clostridia</taxon>
        <taxon>Eubacteriales</taxon>
        <taxon>Oscillospiraceae</taxon>
        <taxon>Flavonifractor</taxon>
    </lineage>
</organism>
<keyword evidence="3 10" id="KW-0813">Transport</keyword>
<protein>
    <recommendedName>
        <fullName evidence="10">Protein-export membrane protein SecG</fullName>
    </recommendedName>
</protein>
<dbReference type="GO" id="GO:0015450">
    <property type="term" value="F:protein-transporting ATPase activity"/>
    <property type="evidence" value="ECO:0007669"/>
    <property type="project" value="UniProtKB-UniRule"/>
</dbReference>
<dbReference type="Proteomes" id="UP000823868">
    <property type="component" value="Unassembled WGS sequence"/>
</dbReference>
<comment type="caution">
    <text evidence="11">The sequence shown here is derived from an EMBL/GenBank/DDBJ whole genome shotgun (WGS) entry which is preliminary data.</text>
</comment>
<keyword evidence="5 10" id="KW-0812">Transmembrane</keyword>
<feature type="transmembrane region" description="Helical" evidence="10">
    <location>
        <begin position="89"/>
        <end position="106"/>
    </location>
</feature>
<sequence length="107" mass="11608">MIKVTYSCAHLPRPKSEICALRGRKERCNVDIPKLVLSIVLVVIDLALIMVVMLQSGKSAGLSGAIAGVADTFMSKNKAKGWDAKLARWTKWVAVAFILLALVLCLV</sequence>
<evidence type="ECO:0000256" key="2">
    <source>
        <dbReference type="ARBA" id="ARBA00008445"/>
    </source>
</evidence>
<evidence type="ECO:0000256" key="9">
    <source>
        <dbReference type="ARBA" id="ARBA00023136"/>
    </source>
</evidence>
<dbReference type="EMBL" id="DXDX01000031">
    <property type="protein sequence ID" value="HIY20559.1"/>
    <property type="molecule type" value="Genomic_DNA"/>
</dbReference>
<dbReference type="InterPro" id="IPR004692">
    <property type="entry name" value="SecG"/>
</dbReference>